<sequence>MLFFFFFFLQCLEAYRGLVLGLRRTGPGIAGEAEENIAGEAVHPLRVGVGAVHHLIDALKAALRLQGDTVR</sequence>
<dbReference type="AlphaFoldDB" id="A0A6A3CJ01"/>
<protein>
    <submittedName>
        <fullName evidence="1">Uncharacterized protein</fullName>
    </submittedName>
</protein>
<evidence type="ECO:0000313" key="2">
    <source>
        <dbReference type="Proteomes" id="UP000436088"/>
    </source>
</evidence>
<name>A0A6A3CJ01_HIBSY</name>
<reference evidence="1" key="1">
    <citation type="submission" date="2019-09" db="EMBL/GenBank/DDBJ databases">
        <title>Draft genome information of white flower Hibiscus syriacus.</title>
        <authorList>
            <person name="Kim Y.-M."/>
        </authorList>
    </citation>
    <scope>NUCLEOTIDE SEQUENCE [LARGE SCALE GENOMIC DNA]</scope>
    <source>
        <strain evidence="1">YM2019G1</strain>
    </source>
</reference>
<proteinExistence type="predicted"/>
<dbReference type="Proteomes" id="UP000436088">
    <property type="component" value="Unassembled WGS sequence"/>
</dbReference>
<accession>A0A6A3CJ01</accession>
<organism evidence="1 2">
    <name type="scientific">Hibiscus syriacus</name>
    <name type="common">Rose of Sharon</name>
    <dbReference type="NCBI Taxonomy" id="106335"/>
    <lineage>
        <taxon>Eukaryota</taxon>
        <taxon>Viridiplantae</taxon>
        <taxon>Streptophyta</taxon>
        <taxon>Embryophyta</taxon>
        <taxon>Tracheophyta</taxon>
        <taxon>Spermatophyta</taxon>
        <taxon>Magnoliopsida</taxon>
        <taxon>eudicotyledons</taxon>
        <taxon>Gunneridae</taxon>
        <taxon>Pentapetalae</taxon>
        <taxon>rosids</taxon>
        <taxon>malvids</taxon>
        <taxon>Malvales</taxon>
        <taxon>Malvaceae</taxon>
        <taxon>Malvoideae</taxon>
        <taxon>Hibiscus</taxon>
    </lineage>
</organism>
<gene>
    <name evidence="1" type="ORF">F3Y22_tig00005678pilonHSYRG00058</name>
</gene>
<comment type="caution">
    <text evidence="1">The sequence shown here is derived from an EMBL/GenBank/DDBJ whole genome shotgun (WGS) entry which is preliminary data.</text>
</comment>
<dbReference type="EMBL" id="VEPZ02000313">
    <property type="protein sequence ID" value="KAE8727258.1"/>
    <property type="molecule type" value="Genomic_DNA"/>
</dbReference>
<keyword evidence="2" id="KW-1185">Reference proteome</keyword>
<evidence type="ECO:0000313" key="1">
    <source>
        <dbReference type="EMBL" id="KAE8727258.1"/>
    </source>
</evidence>